<dbReference type="InterPro" id="IPR016721">
    <property type="entry name" value="Bet3"/>
</dbReference>
<dbReference type="PANTHER" id="PTHR13048">
    <property type="entry name" value="TRAFFICKING PROTEIN PARTICLE COMPLEX SUBUNIT 3"/>
    <property type="match status" value="1"/>
</dbReference>
<evidence type="ECO:0000256" key="1">
    <source>
        <dbReference type="ARBA" id="ARBA00004222"/>
    </source>
</evidence>
<reference evidence="2 3" key="1">
    <citation type="journal article" date="2014" name="Nat. Genet.">
        <title>Genome and transcriptome of the porcine whipworm Trichuris suis.</title>
        <authorList>
            <person name="Jex A.R."/>
            <person name="Nejsum P."/>
            <person name="Schwarz E.M."/>
            <person name="Hu L."/>
            <person name="Young N.D."/>
            <person name="Hall R.S."/>
            <person name="Korhonen P.K."/>
            <person name="Liao S."/>
            <person name="Thamsborg S."/>
            <person name="Xia J."/>
            <person name="Xu P."/>
            <person name="Wang S."/>
            <person name="Scheerlinck J.P."/>
            <person name="Hofmann A."/>
            <person name="Sternberg P.W."/>
            <person name="Wang J."/>
            <person name="Gasser R.B."/>
        </authorList>
    </citation>
    <scope>NUCLEOTIDE SEQUENCE [LARGE SCALE GENOMIC DNA]</scope>
    <source>
        <strain evidence="2">DCEP-RM93M</strain>
    </source>
</reference>
<comment type="subcellular location">
    <subcellularLocation>
        <location evidence="1">Golgi apparatus</location>
        <location evidence="1">cis-Golgi network</location>
    </subcellularLocation>
</comment>
<dbReference type="SUPFAM" id="SSF111126">
    <property type="entry name" value="Ligand-binding domain in the NO signalling and Golgi transport"/>
    <property type="match status" value="1"/>
</dbReference>
<evidence type="ECO:0000313" key="3">
    <source>
        <dbReference type="Proteomes" id="UP000030764"/>
    </source>
</evidence>
<evidence type="ECO:0000313" key="2">
    <source>
        <dbReference type="EMBL" id="KFD57243.1"/>
    </source>
</evidence>
<dbReference type="Gene3D" id="3.30.1380.20">
    <property type="entry name" value="Trafficking protein particle complex subunit 3"/>
    <property type="match status" value="1"/>
</dbReference>
<dbReference type="EMBL" id="KL363189">
    <property type="protein sequence ID" value="KFD57243.1"/>
    <property type="molecule type" value="Genomic_DNA"/>
</dbReference>
<dbReference type="GO" id="GO:0005794">
    <property type="term" value="C:Golgi apparatus"/>
    <property type="evidence" value="ECO:0007669"/>
    <property type="project" value="UniProtKB-SubCell"/>
</dbReference>
<keyword evidence="3" id="KW-1185">Reference proteome</keyword>
<dbReference type="InterPro" id="IPR024096">
    <property type="entry name" value="NO_sig/Golgi_transp_ligand-bd"/>
</dbReference>
<dbReference type="GO" id="GO:0048193">
    <property type="term" value="P:Golgi vesicle transport"/>
    <property type="evidence" value="ECO:0007669"/>
    <property type="project" value="InterPro"/>
</dbReference>
<protein>
    <submittedName>
        <fullName evidence="2">Uncharacterized protein</fullName>
    </submittedName>
</protein>
<dbReference type="Proteomes" id="UP000030764">
    <property type="component" value="Unassembled WGS sequence"/>
</dbReference>
<gene>
    <name evidence="2" type="ORF">M513_01754</name>
</gene>
<name>A0A085MJ47_9BILA</name>
<sequence length="72" mass="8513">MSKQNVKSVVEPKKVNSELFSMTYGALVVQLLDDFESDEEVNSQLDKMHRLQYWAKNSRRFFIQKSFCGKMF</sequence>
<proteinExistence type="predicted"/>
<organism evidence="2 3">
    <name type="scientific">Trichuris suis</name>
    <name type="common">pig whipworm</name>
    <dbReference type="NCBI Taxonomy" id="68888"/>
    <lineage>
        <taxon>Eukaryota</taxon>
        <taxon>Metazoa</taxon>
        <taxon>Ecdysozoa</taxon>
        <taxon>Nematoda</taxon>
        <taxon>Enoplea</taxon>
        <taxon>Dorylaimia</taxon>
        <taxon>Trichinellida</taxon>
        <taxon>Trichuridae</taxon>
        <taxon>Trichuris</taxon>
    </lineage>
</organism>
<dbReference type="AlphaFoldDB" id="A0A085MJ47"/>
<feature type="non-terminal residue" evidence="2">
    <location>
        <position position="72"/>
    </location>
</feature>
<dbReference type="GO" id="GO:0030008">
    <property type="term" value="C:TRAPP complex"/>
    <property type="evidence" value="ECO:0007669"/>
    <property type="project" value="InterPro"/>
</dbReference>
<accession>A0A085MJ47</accession>